<feature type="region of interest" description="Disordered" evidence="2">
    <location>
        <begin position="866"/>
        <end position="946"/>
    </location>
</feature>
<feature type="compositionally biased region" description="Polar residues" evidence="2">
    <location>
        <begin position="980"/>
        <end position="991"/>
    </location>
</feature>
<feature type="region of interest" description="Disordered" evidence="2">
    <location>
        <begin position="799"/>
        <end position="853"/>
    </location>
</feature>
<feature type="region of interest" description="Disordered" evidence="2">
    <location>
        <begin position="533"/>
        <end position="554"/>
    </location>
</feature>
<gene>
    <name evidence="3" type="ORF">AVEN_673_1</name>
</gene>
<dbReference type="OrthoDB" id="6428098at2759"/>
<feature type="compositionally biased region" description="Polar residues" evidence="2">
    <location>
        <begin position="930"/>
        <end position="946"/>
    </location>
</feature>
<feature type="compositionally biased region" description="Basic and acidic residues" evidence="2">
    <location>
        <begin position="636"/>
        <end position="658"/>
    </location>
</feature>
<feature type="compositionally biased region" description="Basic and acidic residues" evidence="2">
    <location>
        <begin position="397"/>
        <end position="423"/>
    </location>
</feature>
<dbReference type="EMBL" id="BGPR01000114">
    <property type="protein sequence ID" value="GBL95723.1"/>
    <property type="molecule type" value="Genomic_DNA"/>
</dbReference>
<protein>
    <submittedName>
        <fullName evidence="3">Uncharacterized protein</fullName>
    </submittedName>
</protein>
<reference evidence="3 4" key="1">
    <citation type="journal article" date="2019" name="Sci. Rep.">
        <title>Orb-weaving spider Araneus ventricosus genome elucidates the spidroin gene catalogue.</title>
        <authorList>
            <person name="Kono N."/>
            <person name="Nakamura H."/>
            <person name="Ohtoshi R."/>
            <person name="Moran D.A.P."/>
            <person name="Shinohara A."/>
            <person name="Yoshida Y."/>
            <person name="Fujiwara M."/>
            <person name="Mori M."/>
            <person name="Tomita M."/>
            <person name="Arakawa K."/>
        </authorList>
    </citation>
    <scope>NUCLEOTIDE SEQUENCE [LARGE SCALE GENOMIC DNA]</scope>
</reference>
<feature type="compositionally biased region" description="Basic and acidic residues" evidence="2">
    <location>
        <begin position="882"/>
        <end position="902"/>
    </location>
</feature>
<keyword evidence="4" id="KW-1185">Reference proteome</keyword>
<evidence type="ECO:0000313" key="3">
    <source>
        <dbReference type="EMBL" id="GBL95723.1"/>
    </source>
</evidence>
<proteinExistence type="predicted"/>
<name>A0A4Y2BUV7_ARAVE</name>
<feature type="compositionally biased region" description="Polar residues" evidence="2">
    <location>
        <begin position="385"/>
        <end position="396"/>
    </location>
</feature>
<organism evidence="3 4">
    <name type="scientific">Araneus ventricosus</name>
    <name type="common">Orbweaver spider</name>
    <name type="synonym">Epeira ventricosa</name>
    <dbReference type="NCBI Taxonomy" id="182803"/>
    <lineage>
        <taxon>Eukaryota</taxon>
        <taxon>Metazoa</taxon>
        <taxon>Ecdysozoa</taxon>
        <taxon>Arthropoda</taxon>
        <taxon>Chelicerata</taxon>
        <taxon>Arachnida</taxon>
        <taxon>Araneae</taxon>
        <taxon>Araneomorphae</taxon>
        <taxon>Entelegynae</taxon>
        <taxon>Araneoidea</taxon>
        <taxon>Araneidae</taxon>
        <taxon>Araneus</taxon>
    </lineage>
</organism>
<sequence length="1069" mass="123936">MERRSKQQKYVQMIIANNPNPVSLKLNKDNALEISFLPQNKDSNFQHDQIWIPPPAKTSKRLSGSQKYPKNNIIINIPADRTIESTNGQTLRIESGKKQEKMIQEKLINSSLKKDDKISELQEQTQRMKGTFDAQEHILGEAEELLKKHENKQKILSKYCRALKKNIQDITKSIKELENQDYMLRKTKSREKAKEHYNNEVKEQQSILSSLKQKTVYKEIEVADISEDENIEGDQSLNEEYSPGRKLNDFDEGSQKQNLKRTCSIENVSLMYLPINKSIREESEESDKRQSNRTETKKDKTRKQMTTQPCIPTENLMMKLSDNMRKTKLLIDAVYQEDEDVDLVQRKYVSEIEKLYREQQELLEKLYQNLDTANSDATTGSFESFQVDDAQNQYDNTTEKSSEQGQTKEMKSEERLPGIRLQKETRSLEDRLEYADKKLTKLKDELEATKTPQSKYEPVFNEKKYLLIHRDLQNSAVNQSKPGRPSLGKRPVMSSFKKDGFKDIPNKIRFNDSFKSDDYSCQTEITQVVRHLPSDISGNPKNNPKADDASKNDSYISETKITQKLRFLPLNSKEKTMKTNIALPITDILKDINRSIDNVKTFGSYTLPEIEYVSIEEGSLTLDDTNYKGVLPKAYSERETSKTQDESTKISERSDYNKKQKYQTQMEYNKHKENGTTKSDFDREEYSLTNDNSRHKDVLQKSYNKNGTSEMQGETTEISECSDNDETRQKYQMTNDYKQHRGNEREIIDFKRKPTQSNQYNGITGYDSSQSFTQLSTIEECDCSGECTNSRHFIEFSSYRSPPETEDKSKKKFIFLPNERPPLAESSRIDDTFDSRNDYQNKRSDPSGVKTKIKQEKFSFYPNQTPLAESTRIDGGIFNSETDYKNKKFDPTRVENKSRQENNFKFFHNQTPVTESTKMDYKNNSDKGFKSQNNRSSQTDSPVFTTDDSAYQYNFQSDLYSQKNNAASDSDDKNYEKAKGTSNDASDQPIYSRNMQTTLNEFLYTIPIIPKEKFPDTIFASSPKKVIQCEYNRTKSIPLTTESGNTVISNMEKASDKINALYKDIMSQF</sequence>
<evidence type="ECO:0000313" key="4">
    <source>
        <dbReference type="Proteomes" id="UP000499080"/>
    </source>
</evidence>
<feature type="region of interest" description="Disordered" evidence="2">
    <location>
        <begin position="279"/>
        <end position="306"/>
    </location>
</feature>
<feature type="compositionally biased region" description="Basic and acidic residues" evidence="2">
    <location>
        <begin position="827"/>
        <end position="845"/>
    </location>
</feature>
<keyword evidence="1" id="KW-0175">Coiled coil</keyword>
<dbReference type="AlphaFoldDB" id="A0A4Y2BUV7"/>
<comment type="caution">
    <text evidence="3">The sequence shown here is derived from an EMBL/GenBank/DDBJ whole genome shotgun (WGS) entry which is preliminary data.</text>
</comment>
<feature type="region of interest" description="Disordered" evidence="2">
    <location>
        <begin position="963"/>
        <end position="991"/>
    </location>
</feature>
<feature type="region of interest" description="Disordered" evidence="2">
    <location>
        <begin position="227"/>
        <end position="256"/>
    </location>
</feature>
<feature type="region of interest" description="Disordered" evidence="2">
    <location>
        <begin position="385"/>
        <end position="423"/>
    </location>
</feature>
<feature type="compositionally biased region" description="Basic and acidic residues" evidence="2">
    <location>
        <begin position="279"/>
        <end position="298"/>
    </location>
</feature>
<accession>A0A4Y2BUV7</accession>
<evidence type="ECO:0000256" key="1">
    <source>
        <dbReference type="SAM" id="Coils"/>
    </source>
</evidence>
<feature type="coiled-coil region" evidence="1">
    <location>
        <begin position="349"/>
        <end position="376"/>
    </location>
</feature>
<feature type="region of interest" description="Disordered" evidence="2">
    <location>
        <begin position="636"/>
        <end position="660"/>
    </location>
</feature>
<feature type="compositionally biased region" description="Basic and acidic residues" evidence="2">
    <location>
        <begin position="970"/>
        <end position="979"/>
    </location>
</feature>
<feature type="coiled-coil region" evidence="1">
    <location>
        <begin position="132"/>
        <end position="214"/>
    </location>
</feature>
<dbReference type="Proteomes" id="UP000499080">
    <property type="component" value="Unassembled WGS sequence"/>
</dbReference>
<evidence type="ECO:0000256" key="2">
    <source>
        <dbReference type="SAM" id="MobiDB-lite"/>
    </source>
</evidence>
<feature type="compositionally biased region" description="Basic and acidic residues" evidence="2">
    <location>
        <begin position="917"/>
        <end position="929"/>
    </location>
</feature>